<feature type="domain" description="Thioredoxin" evidence="6">
    <location>
        <begin position="236"/>
        <end position="348"/>
    </location>
</feature>
<evidence type="ECO:0000259" key="5">
    <source>
        <dbReference type="PROSITE" id="PS50127"/>
    </source>
</evidence>
<gene>
    <name evidence="7" type="ORF">HID58_053555</name>
</gene>
<evidence type="ECO:0000313" key="8">
    <source>
        <dbReference type="Proteomes" id="UP000824890"/>
    </source>
</evidence>
<dbReference type="PROSITE" id="PS00194">
    <property type="entry name" value="THIOREDOXIN_1"/>
    <property type="match status" value="1"/>
</dbReference>
<feature type="domain" description="UBC core" evidence="5">
    <location>
        <begin position="1"/>
        <end position="147"/>
    </location>
</feature>
<dbReference type="EMBL" id="JAGKQM010000013">
    <property type="protein sequence ID" value="KAH0891126.1"/>
    <property type="molecule type" value="Genomic_DNA"/>
</dbReference>
<evidence type="ECO:0000256" key="3">
    <source>
        <dbReference type="PROSITE-ProRule" id="PRU10133"/>
    </source>
</evidence>
<protein>
    <submittedName>
        <fullName evidence="7">Uncharacterized protein</fullName>
    </submittedName>
</protein>
<organism evidence="7 8">
    <name type="scientific">Brassica napus</name>
    <name type="common">Rape</name>
    <dbReference type="NCBI Taxonomy" id="3708"/>
    <lineage>
        <taxon>Eukaryota</taxon>
        <taxon>Viridiplantae</taxon>
        <taxon>Streptophyta</taxon>
        <taxon>Embryophyta</taxon>
        <taxon>Tracheophyta</taxon>
        <taxon>Spermatophyta</taxon>
        <taxon>Magnoliopsida</taxon>
        <taxon>eudicotyledons</taxon>
        <taxon>Gunneridae</taxon>
        <taxon>Pentapetalae</taxon>
        <taxon>rosids</taxon>
        <taxon>malvids</taxon>
        <taxon>Brassicales</taxon>
        <taxon>Brassicaceae</taxon>
        <taxon>Brassiceae</taxon>
        <taxon>Brassica</taxon>
    </lineage>
</organism>
<dbReference type="InterPro" id="IPR016135">
    <property type="entry name" value="UBQ-conjugating_enzyme/RWD"/>
</dbReference>
<dbReference type="InterPro" id="IPR036249">
    <property type="entry name" value="Thioredoxin-like_sf"/>
</dbReference>
<feature type="active site" description="Glycyl thioester intermediate" evidence="3">
    <location>
        <position position="85"/>
    </location>
</feature>
<dbReference type="PROSITE" id="PS00183">
    <property type="entry name" value="UBC_1"/>
    <property type="match status" value="1"/>
</dbReference>
<evidence type="ECO:0000256" key="1">
    <source>
        <dbReference type="ARBA" id="ARBA00022679"/>
    </source>
</evidence>
<accession>A0ABQ8AGC4</accession>
<dbReference type="InterPro" id="IPR017937">
    <property type="entry name" value="Thioredoxin_CS"/>
</dbReference>
<dbReference type="Gene3D" id="3.10.110.10">
    <property type="entry name" value="Ubiquitin Conjugating Enzyme"/>
    <property type="match status" value="1"/>
</dbReference>
<dbReference type="InterPro" id="IPR013766">
    <property type="entry name" value="Thioredoxin_domain"/>
</dbReference>
<proteinExistence type="inferred from homology"/>
<dbReference type="CDD" id="cd02947">
    <property type="entry name" value="TRX_family"/>
    <property type="match status" value="1"/>
</dbReference>
<comment type="caution">
    <text evidence="7">The sequence shown here is derived from an EMBL/GenBank/DDBJ whole genome shotgun (WGS) entry which is preliminary data.</text>
</comment>
<dbReference type="InterPro" id="IPR000608">
    <property type="entry name" value="UBC"/>
</dbReference>
<dbReference type="SMART" id="SM00212">
    <property type="entry name" value="UBCc"/>
    <property type="match status" value="1"/>
</dbReference>
<keyword evidence="1" id="KW-0808">Transferase</keyword>
<dbReference type="PANTHER" id="PTHR24068">
    <property type="entry name" value="UBIQUITIN-CONJUGATING ENZYME E2"/>
    <property type="match status" value="1"/>
</dbReference>
<reference evidence="7 8" key="1">
    <citation type="submission" date="2021-05" db="EMBL/GenBank/DDBJ databases">
        <title>Genome Assembly of Synthetic Allotetraploid Brassica napus Reveals Homoeologous Exchanges between Subgenomes.</title>
        <authorList>
            <person name="Davis J.T."/>
        </authorList>
    </citation>
    <scope>NUCLEOTIDE SEQUENCE [LARGE SCALE GENOMIC DNA]</scope>
    <source>
        <strain evidence="8">cv. Da-Ae</strain>
        <tissue evidence="7">Seedling</tissue>
    </source>
</reference>
<dbReference type="InterPro" id="IPR023313">
    <property type="entry name" value="UBQ-conjugating_AS"/>
</dbReference>
<sequence>MASKRILKELKDLQKDPPSNCSAGPVAEDMFHWQATIMGPPDSPYAGGVFLVSIHFPPDYPFKPPKVSFKTRVYHPNINSNGSICLDILKEQWSPALTISKVLLSICSLLTDPNPDDPLVPEIAHMYKTDKSKYESTARSWTQNNDSSNLVASPLRRRSSFDFSFSLSLRFLCQKSSTFSLSDRIQNSKRSPLLPFQIPVGLAIKQKRNRLCVSDNSMGSCVSKCKEDDDSIHNVDFSGGNVHLITTKESWDEKLAEAGRDGKIVIANFSATWCGPCKVVAPFYIELSEKHPSIMFLVVDVDELSDFSSSWDIKATPTFFFLKNGQQIGKLVGANKPELQKKVTSILDSVPENPQRP</sequence>
<evidence type="ECO:0000256" key="2">
    <source>
        <dbReference type="ARBA" id="ARBA00022786"/>
    </source>
</evidence>
<keyword evidence="2 4" id="KW-0833">Ubl conjugation pathway</keyword>
<keyword evidence="4" id="KW-0067">ATP-binding</keyword>
<evidence type="ECO:0000256" key="4">
    <source>
        <dbReference type="RuleBase" id="RU362109"/>
    </source>
</evidence>
<dbReference type="PROSITE" id="PS50127">
    <property type="entry name" value="UBC_2"/>
    <property type="match status" value="1"/>
</dbReference>
<keyword evidence="8" id="KW-1185">Reference proteome</keyword>
<dbReference type="CDD" id="cd23792">
    <property type="entry name" value="UBCc_UBE2D"/>
    <property type="match status" value="1"/>
</dbReference>
<dbReference type="Pfam" id="PF00085">
    <property type="entry name" value="Thioredoxin"/>
    <property type="match status" value="1"/>
</dbReference>
<dbReference type="SUPFAM" id="SSF54495">
    <property type="entry name" value="UBC-like"/>
    <property type="match status" value="1"/>
</dbReference>
<dbReference type="Proteomes" id="UP000824890">
    <property type="component" value="Unassembled WGS sequence"/>
</dbReference>
<comment type="similarity">
    <text evidence="4">Belongs to the ubiquitin-conjugating enzyme family.</text>
</comment>
<dbReference type="Gene3D" id="3.40.30.10">
    <property type="entry name" value="Glutaredoxin"/>
    <property type="match status" value="1"/>
</dbReference>
<evidence type="ECO:0000313" key="7">
    <source>
        <dbReference type="EMBL" id="KAH0891126.1"/>
    </source>
</evidence>
<evidence type="ECO:0000259" key="6">
    <source>
        <dbReference type="PROSITE" id="PS51352"/>
    </source>
</evidence>
<dbReference type="Pfam" id="PF00179">
    <property type="entry name" value="UQ_con"/>
    <property type="match status" value="1"/>
</dbReference>
<dbReference type="PROSITE" id="PS51352">
    <property type="entry name" value="THIOREDOXIN_2"/>
    <property type="match status" value="1"/>
</dbReference>
<name>A0ABQ8AGC4_BRANA</name>
<keyword evidence="4" id="KW-0547">Nucleotide-binding</keyword>
<dbReference type="SUPFAM" id="SSF52833">
    <property type="entry name" value="Thioredoxin-like"/>
    <property type="match status" value="1"/>
</dbReference>